<dbReference type="SMART" id="SM00028">
    <property type="entry name" value="TPR"/>
    <property type="match status" value="3"/>
</dbReference>
<comment type="similarity">
    <text evidence="1">Belongs to the TTC36 family.</text>
</comment>
<accession>A0A9N9XLR3</accession>
<sequence length="180" mass="20501">MSGELTERDNAVLNCIFNPNLPLEEAASIADEELQDVEVLQEEHEITKKMEIEAVELAENGKLTEALDVINKAIQIAPQRPSLYNNRAHIYQYLRKFEEAFEDASKAINLSSDGHKKTLSLAHCQRGILHRKFERTELARKDFEISAKLGNKLAKNQLVLLNPYAALCNQMLRQVMDKLK</sequence>
<dbReference type="InterPro" id="IPR038906">
    <property type="entry name" value="TTC36"/>
</dbReference>
<protein>
    <recommendedName>
        <fullName evidence="5">Tetratricopeptide repeat protein 36</fullName>
    </recommendedName>
</protein>
<dbReference type="InterPro" id="IPR019734">
    <property type="entry name" value="TPR_rpt"/>
</dbReference>
<dbReference type="AlphaFoldDB" id="A0A9N9XLR3"/>
<dbReference type="InterPro" id="IPR011990">
    <property type="entry name" value="TPR-like_helical_dom_sf"/>
</dbReference>
<dbReference type="Proteomes" id="UP001153712">
    <property type="component" value="Chromosome 12"/>
</dbReference>
<organism evidence="3 4">
    <name type="scientific">Phyllotreta striolata</name>
    <name type="common">Striped flea beetle</name>
    <name type="synonym">Crioceris striolata</name>
    <dbReference type="NCBI Taxonomy" id="444603"/>
    <lineage>
        <taxon>Eukaryota</taxon>
        <taxon>Metazoa</taxon>
        <taxon>Ecdysozoa</taxon>
        <taxon>Arthropoda</taxon>
        <taxon>Hexapoda</taxon>
        <taxon>Insecta</taxon>
        <taxon>Pterygota</taxon>
        <taxon>Neoptera</taxon>
        <taxon>Endopterygota</taxon>
        <taxon>Coleoptera</taxon>
        <taxon>Polyphaga</taxon>
        <taxon>Cucujiformia</taxon>
        <taxon>Chrysomeloidea</taxon>
        <taxon>Chrysomelidae</taxon>
        <taxon>Galerucinae</taxon>
        <taxon>Alticini</taxon>
        <taxon>Phyllotreta</taxon>
    </lineage>
</organism>
<keyword evidence="4" id="KW-1185">Reference proteome</keyword>
<evidence type="ECO:0008006" key="5">
    <source>
        <dbReference type="Google" id="ProtNLM"/>
    </source>
</evidence>
<evidence type="ECO:0000313" key="4">
    <source>
        <dbReference type="Proteomes" id="UP001153712"/>
    </source>
</evidence>
<proteinExistence type="inferred from homology"/>
<dbReference type="SUPFAM" id="SSF48452">
    <property type="entry name" value="TPR-like"/>
    <property type="match status" value="1"/>
</dbReference>
<evidence type="ECO:0000313" key="3">
    <source>
        <dbReference type="EMBL" id="CAG9856450.1"/>
    </source>
</evidence>
<dbReference type="Pfam" id="PF13181">
    <property type="entry name" value="TPR_8"/>
    <property type="match status" value="1"/>
</dbReference>
<keyword evidence="2" id="KW-0802">TPR repeat</keyword>
<evidence type="ECO:0000256" key="1">
    <source>
        <dbReference type="ARBA" id="ARBA00006995"/>
    </source>
</evidence>
<dbReference type="PROSITE" id="PS50005">
    <property type="entry name" value="TPR"/>
    <property type="match status" value="1"/>
</dbReference>
<dbReference type="PANTHER" id="PTHR21405">
    <property type="entry name" value="CDNA SEQUENCE BC021608"/>
    <property type="match status" value="1"/>
</dbReference>
<dbReference type="OrthoDB" id="539634at2759"/>
<evidence type="ECO:0000256" key="2">
    <source>
        <dbReference type="PROSITE-ProRule" id="PRU00339"/>
    </source>
</evidence>
<name>A0A9N9XLR3_PHYSR</name>
<gene>
    <name evidence="3" type="ORF">PHYEVI_LOCUS2872</name>
</gene>
<dbReference type="GO" id="GO:0006570">
    <property type="term" value="P:tyrosine metabolic process"/>
    <property type="evidence" value="ECO:0007669"/>
    <property type="project" value="TreeGrafter"/>
</dbReference>
<reference evidence="3" key="1">
    <citation type="submission" date="2022-01" db="EMBL/GenBank/DDBJ databases">
        <authorList>
            <person name="King R."/>
        </authorList>
    </citation>
    <scope>NUCLEOTIDE SEQUENCE</scope>
</reference>
<dbReference type="Gene3D" id="1.25.40.10">
    <property type="entry name" value="Tetratricopeptide repeat domain"/>
    <property type="match status" value="1"/>
</dbReference>
<feature type="repeat" description="TPR" evidence="2">
    <location>
        <begin position="81"/>
        <end position="114"/>
    </location>
</feature>
<dbReference type="PANTHER" id="PTHR21405:SF0">
    <property type="entry name" value="TETRATRICOPEPTIDE REPEAT PROTEIN 36"/>
    <property type="match status" value="1"/>
</dbReference>
<dbReference type="EMBL" id="OU900105">
    <property type="protein sequence ID" value="CAG9856450.1"/>
    <property type="molecule type" value="Genomic_DNA"/>
</dbReference>